<evidence type="ECO:0000313" key="1">
    <source>
        <dbReference type="EMBL" id="MCR0982257.1"/>
    </source>
</evidence>
<reference evidence="1 2" key="1">
    <citation type="submission" date="2022-06" db="EMBL/GenBank/DDBJ databases">
        <title>Roseomonas CN29.</title>
        <authorList>
            <person name="Cheng Y."/>
            <person name="He X."/>
        </authorList>
    </citation>
    <scope>NUCLEOTIDE SEQUENCE [LARGE SCALE GENOMIC DNA]</scope>
    <source>
        <strain evidence="1 2">CN29</strain>
    </source>
</reference>
<dbReference type="EMBL" id="JANJOU010000007">
    <property type="protein sequence ID" value="MCR0982257.1"/>
    <property type="molecule type" value="Genomic_DNA"/>
</dbReference>
<gene>
    <name evidence="1" type="ORF">NRP21_09380</name>
</gene>
<dbReference type="RefSeq" id="WP_257715930.1">
    <property type="nucleotide sequence ID" value="NZ_JANJOU010000007.1"/>
</dbReference>
<protein>
    <submittedName>
        <fullName evidence="1">Uncharacterized protein</fullName>
    </submittedName>
</protein>
<keyword evidence="2" id="KW-1185">Reference proteome</keyword>
<organism evidence="1 2">
    <name type="scientific">Roseomonas populi</name>
    <dbReference type="NCBI Taxonomy" id="3121582"/>
    <lineage>
        <taxon>Bacteria</taxon>
        <taxon>Pseudomonadati</taxon>
        <taxon>Pseudomonadota</taxon>
        <taxon>Alphaproteobacteria</taxon>
        <taxon>Acetobacterales</taxon>
        <taxon>Roseomonadaceae</taxon>
        <taxon>Roseomonas</taxon>
    </lineage>
</organism>
<comment type="caution">
    <text evidence="1">The sequence shown here is derived from an EMBL/GenBank/DDBJ whole genome shotgun (WGS) entry which is preliminary data.</text>
</comment>
<name>A0ABT1X2E6_9PROT</name>
<proteinExistence type="predicted"/>
<evidence type="ECO:0000313" key="2">
    <source>
        <dbReference type="Proteomes" id="UP001524642"/>
    </source>
</evidence>
<accession>A0ABT1X2E6</accession>
<sequence length="120" mass="13074">MDSRQQVLATANTQVAQRAISTRVFDTADRSAVFRGIIATFQDLGFVVDRADDVLGTISGTQLQNGIVRLTVTVRPISGQRVLVRASGQHNLDALTDPVPFQRFFDALAQALFLTANQVD</sequence>
<dbReference type="Proteomes" id="UP001524642">
    <property type="component" value="Unassembled WGS sequence"/>
</dbReference>